<evidence type="ECO:0000313" key="3">
    <source>
        <dbReference type="EMBL" id="AZN43144.1"/>
    </source>
</evidence>
<dbReference type="OrthoDB" id="9758822at2"/>
<dbReference type="Pfam" id="PF02065">
    <property type="entry name" value="Melibiase"/>
    <property type="match status" value="1"/>
</dbReference>
<dbReference type="CDD" id="cd14791">
    <property type="entry name" value="GH36"/>
    <property type="match status" value="1"/>
</dbReference>
<dbReference type="EMBL" id="CP034437">
    <property type="protein sequence ID" value="AZN43144.1"/>
    <property type="molecule type" value="Genomic_DNA"/>
</dbReference>
<keyword evidence="2" id="KW-0326">Glycosidase</keyword>
<gene>
    <name evidence="3" type="ORF">EJC50_28165</name>
</gene>
<dbReference type="AlphaFoldDB" id="A0A3S9ABQ3"/>
<sequence>MPENLFHLKQSNSSVRLVETEVADPERLELQHHWNGDSCTSTLINRGVTGCSIKEIVLFQRDLPFDPNTPVYGEGYSMLSQYAGTIDNVSLIAGYSDRDHYKIPQAEGFQTVYNLALLSPLDADAVLMAFTSCRRFNGEIRIGQGMIEIVLVTDGVRIEAGESWELEHFEIVQGPDHNELFAQVAASIRIHHPLLQVEKVPTGWCSWYWYGPEVTEADVKANMDVMSAEYLEQLRFVLIDDGYQAYMGDWLIPGPAFQDMKALCRTILDKGLEPAMWVAPFIAEQDSELFRDHPDWFIKDASGSPLASDRVSFGGWRNGPWYMLDGTHPEAQNYLKHVFRTMREEWGCRFFKLDANMWGALHGGTYFKTNTTRVEAYREGMRAVLEGAGADSFILGCNAPMWPSLGVVHGMRITDDISYSWSTMKKNAKENFWRNWQHNQLWVNDPDCILLENHSKDQIGPDGNLIRKESQLTEDEFQFHAAQVYCSGGMVLSGDNLLTQSDRARSTLQKLLQPTNIAAKFDHISFKVGRVEAGDSTVVAVFNDLDESAAIEVALPQTCTITDYWTDEELGAFVDRITIELRPHHARLLVCS</sequence>
<keyword evidence="1" id="KW-0378">Hydrolase</keyword>
<accession>A0A3S9ABQ3</accession>
<organism evidence="3 4">
    <name type="scientific">Paenibacillus albus</name>
    <dbReference type="NCBI Taxonomy" id="2495582"/>
    <lineage>
        <taxon>Bacteria</taxon>
        <taxon>Bacillati</taxon>
        <taxon>Bacillota</taxon>
        <taxon>Bacilli</taxon>
        <taxon>Bacillales</taxon>
        <taxon>Paenibacillaceae</taxon>
        <taxon>Paenibacillus</taxon>
    </lineage>
</organism>
<evidence type="ECO:0000313" key="4">
    <source>
        <dbReference type="Proteomes" id="UP000272528"/>
    </source>
</evidence>
<dbReference type="Proteomes" id="UP000272528">
    <property type="component" value="Chromosome"/>
</dbReference>
<dbReference type="SUPFAM" id="SSF51011">
    <property type="entry name" value="Glycosyl hydrolase domain"/>
    <property type="match status" value="1"/>
</dbReference>
<name>A0A3S9ABQ3_9BACL</name>
<reference evidence="4" key="1">
    <citation type="submission" date="2018-12" db="EMBL/GenBank/DDBJ databases">
        <title>Genome sequence of Peanibacillus sp.</title>
        <authorList>
            <person name="Subramani G."/>
            <person name="Srinivasan S."/>
            <person name="Kim M.K."/>
        </authorList>
    </citation>
    <scope>NUCLEOTIDE SEQUENCE [LARGE SCALE GENOMIC DNA]</scope>
    <source>
        <strain evidence="4">18JY67-1</strain>
    </source>
</reference>
<dbReference type="Gene3D" id="3.20.20.70">
    <property type="entry name" value="Aldolase class I"/>
    <property type="match status" value="1"/>
</dbReference>
<dbReference type="InterPro" id="IPR017853">
    <property type="entry name" value="GH"/>
</dbReference>
<evidence type="ECO:0000256" key="2">
    <source>
        <dbReference type="ARBA" id="ARBA00023295"/>
    </source>
</evidence>
<evidence type="ECO:0000256" key="1">
    <source>
        <dbReference type="ARBA" id="ARBA00022801"/>
    </source>
</evidence>
<dbReference type="InterPro" id="IPR013785">
    <property type="entry name" value="Aldolase_TIM"/>
</dbReference>
<dbReference type="InterPro" id="IPR013780">
    <property type="entry name" value="Glyco_hydro_b"/>
</dbReference>
<dbReference type="SUPFAM" id="SSF51445">
    <property type="entry name" value="(Trans)glycosidases"/>
    <property type="match status" value="1"/>
</dbReference>
<dbReference type="KEGG" id="palb:EJC50_28165"/>
<dbReference type="PANTHER" id="PTHR43053:SF3">
    <property type="entry name" value="ALPHA-GALACTOSIDASE C-RELATED"/>
    <property type="match status" value="1"/>
</dbReference>
<dbReference type="PANTHER" id="PTHR43053">
    <property type="entry name" value="GLYCOSIDASE FAMILY 31"/>
    <property type="match status" value="1"/>
</dbReference>
<dbReference type="InterPro" id="IPR050985">
    <property type="entry name" value="Alpha-glycosidase_related"/>
</dbReference>
<dbReference type="Gene3D" id="2.60.40.1180">
    <property type="entry name" value="Golgi alpha-mannosidase II"/>
    <property type="match status" value="1"/>
</dbReference>
<dbReference type="RefSeq" id="WP_126019431.1">
    <property type="nucleotide sequence ID" value="NZ_CP034437.1"/>
</dbReference>
<proteinExistence type="predicted"/>
<keyword evidence="4" id="KW-1185">Reference proteome</keyword>
<protein>
    <submittedName>
        <fullName evidence="3">Alpha-galactosidase</fullName>
    </submittedName>
</protein>
<dbReference type="GO" id="GO:0004557">
    <property type="term" value="F:alpha-galactosidase activity"/>
    <property type="evidence" value="ECO:0007669"/>
    <property type="project" value="InterPro"/>
</dbReference>
<dbReference type="GO" id="GO:0016052">
    <property type="term" value="P:carbohydrate catabolic process"/>
    <property type="evidence" value="ECO:0007669"/>
    <property type="project" value="InterPro"/>
</dbReference>
<dbReference type="InterPro" id="IPR002252">
    <property type="entry name" value="Glyco_hydro_36"/>
</dbReference>